<dbReference type="Gene3D" id="3.30.930.30">
    <property type="match status" value="1"/>
</dbReference>
<evidence type="ECO:0000313" key="4">
    <source>
        <dbReference type="EMBL" id="NML48025.1"/>
    </source>
</evidence>
<dbReference type="Proteomes" id="UP000541185">
    <property type="component" value="Unassembled WGS sequence"/>
</dbReference>
<sequence length="435" mass="48782">MFHLHVRYRSRDSGGSCDSARQYIAREGRFAGRGDKVRWVQSFHMPEWVRGDSAPTYWRAAEGPNSRVNARTAILLEFAVPKPLAREDQDALVREMAEHLSKMGIESEDAGVRLPVTMAFHEGYGRNPHAHGLVSLSLNDGIARNEQTWFRRYSAENPEKGGARRSEYVTKRRWLYRVRELWARLANAALIRRGMEPALDHRSHADRGLRTEPQIHLGPRIAEMSRKGVITTRGSRSRAIEGANALALTVEAQLLRRRQEVRQAELEAQASLDAERRWRSMQQVEWIELLRNHPLTRAPGELKGHASAVVVESDRSNAGTVGQALNTYSDVKLFAAALGPDWDAVATPDGFWAFRPGQESVVLLGRGYVATDGQDEGSLRALLNSVPMLRMKQPLVAIKENLRDAAEGLLRALGLGWRIAPIDSPAHRKKTRPSV</sequence>
<organism evidence="4 5">
    <name type="scientific">Ramlibacter agri</name>
    <dbReference type="NCBI Taxonomy" id="2728837"/>
    <lineage>
        <taxon>Bacteria</taxon>
        <taxon>Pseudomonadati</taxon>
        <taxon>Pseudomonadota</taxon>
        <taxon>Betaproteobacteria</taxon>
        <taxon>Burkholderiales</taxon>
        <taxon>Comamonadaceae</taxon>
        <taxon>Ramlibacter</taxon>
    </lineage>
</organism>
<comment type="similarity">
    <text evidence="1">Belongs to the MobA/MobL family.</text>
</comment>
<protein>
    <submittedName>
        <fullName evidence="4">MobA/MobL family protein</fullName>
    </submittedName>
</protein>
<dbReference type="RefSeq" id="WP_169422343.1">
    <property type="nucleotide sequence ID" value="NZ_JABBFX010000004.1"/>
</dbReference>
<accession>A0A848HB69</accession>
<proteinExistence type="inferred from homology"/>
<gene>
    <name evidence="4" type="ORF">HHL11_30030</name>
</gene>
<dbReference type="AlphaFoldDB" id="A0A848HB69"/>
<dbReference type="InterPro" id="IPR005053">
    <property type="entry name" value="MobA_MobL"/>
</dbReference>
<keyword evidence="5" id="KW-1185">Reference proteome</keyword>
<name>A0A848HB69_9BURK</name>
<dbReference type="EMBL" id="JABBFX010000004">
    <property type="protein sequence ID" value="NML48025.1"/>
    <property type="molecule type" value="Genomic_DNA"/>
</dbReference>
<evidence type="ECO:0000313" key="5">
    <source>
        <dbReference type="Proteomes" id="UP000541185"/>
    </source>
</evidence>
<evidence type="ECO:0000256" key="1">
    <source>
        <dbReference type="ARBA" id="ARBA00010873"/>
    </source>
</evidence>
<evidence type="ECO:0000259" key="3">
    <source>
        <dbReference type="Pfam" id="PF03389"/>
    </source>
</evidence>
<comment type="caution">
    <text evidence="4">The sequence shown here is derived from an EMBL/GenBank/DDBJ whole genome shotgun (WGS) entry which is preliminary data.</text>
</comment>
<evidence type="ECO:0000256" key="2">
    <source>
        <dbReference type="ARBA" id="ARBA00022971"/>
    </source>
</evidence>
<keyword evidence="2" id="KW-0184">Conjugation</keyword>
<reference evidence="4 5" key="1">
    <citation type="submission" date="2020-04" db="EMBL/GenBank/DDBJ databases">
        <title>Ramlibacter sp. G-1-2-2 isolated from soil.</title>
        <authorList>
            <person name="Dahal R.H."/>
        </authorList>
    </citation>
    <scope>NUCLEOTIDE SEQUENCE [LARGE SCALE GENOMIC DNA]</scope>
    <source>
        <strain evidence="4 5">G-1-2-2</strain>
    </source>
</reference>
<dbReference type="Pfam" id="PF03389">
    <property type="entry name" value="MobA_MobL"/>
    <property type="match status" value="1"/>
</dbReference>
<feature type="domain" description="MobA/MobL protein" evidence="3">
    <location>
        <begin position="43"/>
        <end position="227"/>
    </location>
</feature>